<dbReference type="PROSITE" id="PS01124">
    <property type="entry name" value="HTH_ARAC_FAMILY_2"/>
    <property type="match status" value="1"/>
</dbReference>
<comment type="caution">
    <text evidence="5">The sequence shown here is derived from an EMBL/GenBank/DDBJ whole genome shotgun (WGS) entry which is preliminary data.</text>
</comment>
<dbReference type="Proteomes" id="UP000003874">
    <property type="component" value="Unassembled WGS sequence"/>
</dbReference>
<dbReference type="InterPro" id="IPR018062">
    <property type="entry name" value="HTH_AraC-typ_CS"/>
</dbReference>
<dbReference type="InterPro" id="IPR036163">
    <property type="entry name" value="HMA_dom_sf"/>
</dbReference>
<dbReference type="SUPFAM" id="SSF55008">
    <property type="entry name" value="HMA, heavy metal-associated domain"/>
    <property type="match status" value="1"/>
</dbReference>
<dbReference type="InterPro" id="IPR009057">
    <property type="entry name" value="Homeodomain-like_sf"/>
</dbReference>
<dbReference type="PANTHER" id="PTHR43280">
    <property type="entry name" value="ARAC-FAMILY TRANSCRIPTIONAL REGULATOR"/>
    <property type="match status" value="1"/>
</dbReference>
<dbReference type="GO" id="GO:0043565">
    <property type="term" value="F:sequence-specific DNA binding"/>
    <property type="evidence" value="ECO:0007669"/>
    <property type="project" value="InterPro"/>
</dbReference>
<keyword evidence="1" id="KW-0805">Transcription regulation</keyword>
<organism evidence="5 6">
    <name type="scientific">Segatella salivae DSM 15606</name>
    <dbReference type="NCBI Taxonomy" id="888832"/>
    <lineage>
        <taxon>Bacteria</taxon>
        <taxon>Pseudomonadati</taxon>
        <taxon>Bacteroidota</taxon>
        <taxon>Bacteroidia</taxon>
        <taxon>Bacteroidales</taxon>
        <taxon>Prevotellaceae</taxon>
        <taxon>Segatella</taxon>
    </lineage>
</organism>
<dbReference type="Gene3D" id="1.10.10.60">
    <property type="entry name" value="Homeodomain-like"/>
    <property type="match status" value="2"/>
</dbReference>
<dbReference type="GO" id="GO:0003700">
    <property type="term" value="F:DNA-binding transcription factor activity"/>
    <property type="evidence" value="ECO:0007669"/>
    <property type="project" value="InterPro"/>
</dbReference>
<dbReference type="PANTHER" id="PTHR43280:SF2">
    <property type="entry name" value="HTH-TYPE TRANSCRIPTIONAL REGULATOR EXSA"/>
    <property type="match status" value="1"/>
</dbReference>
<keyword evidence="3" id="KW-0804">Transcription</keyword>
<sequence>MYLCDIMDSVLYIKNMVCDRCKMAVDQVIRNNGLQPISVELGKVVVAHSIDVPLRSQIKKQLETLGFELLDDRKQQLIEQIKTAVIQLVHYHDGMTNTNLSDYLTSKLHSDYSALSKLFSEVTGQTIERYLIEQRIERAKELIRYDELSLTQIAFQLNYSSVAHLSSQFKSVTGMTPSQFKALKNNTRRSLDEI</sequence>
<gene>
    <name evidence="5" type="ORF">HMPREF9420_2338</name>
</gene>
<dbReference type="STRING" id="888832.HMPREF9420_2338"/>
<evidence type="ECO:0000256" key="3">
    <source>
        <dbReference type="ARBA" id="ARBA00023163"/>
    </source>
</evidence>
<dbReference type="Pfam" id="PF12833">
    <property type="entry name" value="HTH_18"/>
    <property type="match status" value="1"/>
</dbReference>
<name>E6MS70_9BACT</name>
<keyword evidence="2" id="KW-0238">DNA-binding</keyword>
<dbReference type="SUPFAM" id="SSF46689">
    <property type="entry name" value="Homeodomain-like"/>
    <property type="match status" value="1"/>
</dbReference>
<dbReference type="InterPro" id="IPR018060">
    <property type="entry name" value="HTH_AraC"/>
</dbReference>
<protein>
    <submittedName>
        <fullName evidence="5">Transcriptional regulator, AraC family</fullName>
    </submittedName>
</protein>
<reference evidence="5 6" key="1">
    <citation type="submission" date="2010-12" db="EMBL/GenBank/DDBJ databases">
        <authorList>
            <person name="Muzny D."/>
            <person name="Qin X."/>
            <person name="Deng J."/>
            <person name="Jiang H."/>
            <person name="Liu Y."/>
            <person name="Qu J."/>
            <person name="Song X.-Z."/>
            <person name="Zhang L."/>
            <person name="Thornton R."/>
            <person name="Coyle M."/>
            <person name="Francisco L."/>
            <person name="Jackson L."/>
            <person name="Javaid M."/>
            <person name="Korchina V."/>
            <person name="Kovar C."/>
            <person name="Mata R."/>
            <person name="Mathew T."/>
            <person name="Ngo R."/>
            <person name="Nguyen L."/>
            <person name="Nguyen N."/>
            <person name="Okwuonu G."/>
            <person name="Ongeri F."/>
            <person name="Pham C."/>
            <person name="Simmons D."/>
            <person name="Wilczek-Boney K."/>
            <person name="Hale W."/>
            <person name="Jakkamsetti A."/>
            <person name="Pham P."/>
            <person name="Ruth R."/>
            <person name="San Lucas F."/>
            <person name="Warren J."/>
            <person name="Zhang J."/>
            <person name="Zhao Z."/>
            <person name="Zhou C."/>
            <person name="Zhu D."/>
            <person name="Lee S."/>
            <person name="Bess C."/>
            <person name="Blankenburg K."/>
            <person name="Forbes L."/>
            <person name="Fu Q."/>
            <person name="Gubbala S."/>
            <person name="Hirani K."/>
            <person name="Jayaseelan J.C."/>
            <person name="Lara F."/>
            <person name="Munidasa M."/>
            <person name="Palculict T."/>
            <person name="Patil S."/>
            <person name="Pu L.-L."/>
            <person name="Saada N."/>
            <person name="Tang L."/>
            <person name="Weissenberger G."/>
            <person name="Zhu Y."/>
            <person name="Hemphill L."/>
            <person name="Shang Y."/>
            <person name="Youmans B."/>
            <person name="Ayvaz T."/>
            <person name="Ross M."/>
            <person name="Santibanez J."/>
            <person name="Aqrawi P."/>
            <person name="Gross S."/>
            <person name="Joshi V."/>
            <person name="Fowler G."/>
            <person name="Nazareth L."/>
            <person name="Reid J."/>
            <person name="Worley K."/>
            <person name="Petrosino J."/>
            <person name="Highlander S."/>
            <person name="Gibbs R."/>
        </authorList>
    </citation>
    <scope>NUCLEOTIDE SEQUENCE [LARGE SCALE GENOMIC DNA]</scope>
    <source>
        <strain evidence="5 6">DSM 15606</strain>
    </source>
</reference>
<dbReference type="GO" id="GO:0046872">
    <property type="term" value="F:metal ion binding"/>
    <property type="evidence" value="ECO:0007669"/>
    <property type="project" value="InterPro"/>
</dbReference>
<keyword evidence="6" id="KW-1185">Reference proteome</keyword>
<dbReference type="SMART" id="SM00342">
    <property type="entry name" value="HTH_ARAC"/>
    <property type="match status" value="1"/>
</dbReference>
<feature type="domain" description="HTH araC/xylS-type" evidence="4">
    <location>
        <begin position="115"/>
        <end position="183"/>
    </location>
</feature>
<dbReference type="Gene3D" id="3.30.70.100">
    <property type="match status" value="1"/>
</dbReference>
<evidence type="ECO:0000313" key="5">
    <source>
        <dbReference type="EMBL" id="EFV03516.1"/>
    </source>
</evidence>
<proteinExistence type="predicted"/>
<evidence type="ECO:0000259" key="4">
    <source>
        <dbReference type="PROSITE" id="PS01124"/>
    </source>
</evidence>
<evidence type="ECO:0000256" key="2">
    <source>
        <dbReference type="ARBA" id="ARBA00023125"/>
    </source>
</evidence>
<evidence type="ECO:0000313" key="6">
    <source>
        <dbReference type="Proteomes" id="UP000003874"/>
    </source>
</evidence>
<evidence type="ECO:0000256" key="1">
    <source>
        <dbReference type="ARBA" id="ARBA00023015"/>
    </source>
</evidence>
<accession>E6MS70</accession>
<dbReference type="EMBL" id="AEQO01000177">
    <property type="protein sequence ID" value="EFV03516.1"/>
    <property type="molecule type" value="Genomic_DNA"/>
</dbReference>
<dbReference type="PROSITE" id="PS00041">
    <property type="entry name" value="HTH_ARAC_FAMILY_1"/>
    <property type="match status" value="1"/>
</dbReference>
<dbReference type="eggNOG" id="COG2207">
    <property type="taxonomic scope" value="Bacteria"/>
</dbReference>
<dbReference type="HOGENOM" id="CLU_121830_0_0_10"/>
<dbReference type="AlphaFoldDB" id="E6MS70"/>